<proteinExistence type="predicted"/>
<reference evidence="2 3" key="1">
    <citation type="submission" date="2007-09" db="EMBL/GenBank/DDBJ databases">
        <title>Draft genome sequence of Faecalibacterium prausnitzii M21/2.</title>
        <authorList>
            <person name="Sudarsanam P."/>
            <person name="Ley R."/>
            <person name="Guruge J."/>
            <person name="Turnbaugh P.J."/>
            <person name="Mahowald M."/>
            <person name="Liep D."/>
            <person name="Gordon J."/>
        </authorList>
    </citation>
    <scope>NUCLEOTIDE SEQUENCE [LARGE SCALE GENOMIC DNA]</scope>
    <source>
        <strain evidence="2 3">M21/2</strain>
    </source>
</reference>
<sequence length="74" mass="8291">MLNTELAQGGNKKMKTMKMPKDRFNKLADERELRCPNATYILINGAERDAGVLLAIRHCISTGNTDILDVVLMK</sequence>
<dbReference type="HOGENOM" id="CLU_2682332_0_0_9"/>
<feature type="region of interest" description="Disordered" evidence="1">
    <location>
        <begin position="1"/>
        <end position="21"/>
    </location>
</feature>
<evidence type="ECO:0000313" key="3">
    <source>
        <dbReference type="Proteomes" id="UP000005945"/>
    </source>
</evidence>
<evidence type="ECO:0000256" key="1">
    <source>
        <dbReference type="SAM" id="MobiDB-lite"/>
    </source>
</evidence>
<name>A8SB11_9FIRM</name>
<dbReference type="Proteomes" id="UP000005945">
    <property type="component" value="Unassembled WGS sequence"/>
</dbReference>
<reference evidence="2 3" key="2">
    <citation type="submission" date="2007-09" db="EMBL/GenBank/DDBJ databases">
        <authorList>
            <person name="Fulton L."/>
            <person name="Clifton S."/>
            <person name="Fulton B."/>
            <person name="Xu J."/>
            <person name="Minx P."/>
            <person name="Pepin K.H."/>
            <person name="Johnson M."/>
            <person name="Thiruvilangam P."/>
            <person name="Bhonagiri V."/>
            <person name="Nash W.E."/>
            <person name="Mardis E.R."/>
            <person name="Wilson R.K."/>
        </authorList>
    </citation>
    <scope>NUCLEOTIDE SEQUENCE [LARGE SCALE GENOMIC DNA]</scope>
    <source>
        <strain evidence="2 3">M21/2</strain>
    </source>
</reference>
<comment type="caution">
    <text evidence="2">The sequence shown here is derived from an EMBL/GenBank/DDBJ whole genome shotgun (WGS) entry which is preliminary data.</text>
</comment>
<organism evidence="2 3">
    <name type="scientific">Faecalibacterium prausnitzii M21/2</name>
    <dbReference type="NCBI Taxonomy" id="411485"/>
    <lineage>
        <taxon>Bacteria</taxon>
        <taxon>Bacillati</taxon>
        <taxon>Bacillota</taxon>
        <taxon>Clostridia</taxon>
        <taxon>Eubacteriales</taxon>
        <taxon>Oscillospiraceae</taxon>
        <taxon>Faecalibacterium</taxon>
    </lineage>
</organism>
<accession>A8SB11</accession>
<dbReference type="AlphaFoldDB" id="A8SB11"/>
<evidence type="ECO:0000313" key="2">
    <source>
        <dbReference type="EMBL" id="EDP21710.1"/>
    </source>
</evidence>
<gene>
    <name evidence="2" type="ORF">FAEPRAM212_01531</name>
</gene>
<dbReference type="EMBL" id="ABED02000025">
    <property type="protein sequence ID" value="EDP21710.1"/>
    <property type="molecule type" value="Genomic_DNA"/>
</dbReference>
<protein>
    <submittedName>
        <fullName evidence="2">Uncharacterized protein</fullName>
    </submittedName>
</protein>